<reference evidence="1 2" key="1">
    <citation type="journal article" date="2018" name="Mol. Biol. Evol.">
        <title>Broad Genomic Sampling Reveals a Smut Pathogenic Ancestry of the Fungal Clade Ustilaginomycotina.</title>
        <authorList>
            <person name="Kijpornyongpan T."/>
            <person name="Mondo S.J."/>
            <person name="Barry K."/>
            <person name="Sandor L."/>
            <person name="Lee J."/>
            <person name="Lipzen A."/>
            <person name="Pangilinan J."/>
            <person name="LaButti K."/>
            <person name="Hainaut M."/>
            <person name="Henrissat B."/>
            <person name="Grigoriev I.V."/>
            <person name="Spatafora J.W."/>
            <person name="Aime M.C."/>
        </authorList>
    </citation>
    <scope>NUCLEOTIDE SEQUENCE [LARGE SCALE GENOMIC DNA]</scope>
    <source>
        <strain evidence="1 2">SA 807</strain>
    </source>
</reference>
<organism evidence="1 2">
    <name type="scientific">Violaceomyces palustris</name>
    <dbReference type="NCBI Taxonomy" id="1673888"/>
    <lineage>
        <taxon>Eukaryota</taxon>
        <taxon>Fungi</taxon>
        <taxon>Dikarya</taxon>
        <taxon>Basidiomycota</taxon>
        <taxon>Ustilaginomycotina</taxon>
        <taxon>Ustilaginomycetes</taxon>
        <taxon>Violaceomycetales</taxon>
        <taxon>Violaceomycetaceae</taxon>
        <taxon>Violaceomyces</taxon>
    </lineage>
</organism>
<sequence>MVLAMHPTDQPSSYSGLLRFTLPAERMDHNPDIYLDFKPGREKPYEEIWQPLHSLREELELDPCDPAAEPVQDQLSRRGFAVCHHQSPTLEQRGIDEQQTYGDFIRENADLIKQLTGADRVIVWNTVRRDGSVKGGKLKDRQRVPHGLDGSKIDELDPEPPALFAHVDQDQSYGRKICNMAVAGSGIKELCEDVSDPFLAIQTDLCKKFRRTMIVNIWRPVGGTVYTKPLTVADYRTLSLDQISVHESPFGCGMDLHHNLRTKWYFIPEQKTSEVLLLKCYDSLQGADGSALYGAHCAASEVEGLDVPASAKPRKSVEMRFVLVWQ</sequence>
<evidence type="ECO:0000313" key="2">
    <source>
        <dbReference type="Proteomes" id="UP000245626"/>
    </source>
</evidence>
<protein>
    <submittedName>
        <fullName evidence="1">Uncharacterized protein</fullName>
    </submittedName>
</protein>
<accession>A0ACD0NXS5</accession>
<dbReference type="EMBL" id="KZ819922">
    <property type="protein sequence ID" value="PWN50535.1"/>
    <property type="molecule type" value="Genomic_DNA"/>
</dbReference>
<gene>
    <name evidence="1" type="ORF">IE53DRAFT_91027</name>
</gene>
<proteinExistence type="predicted"/>
<name>A0ACD0NXS5_9BASI</name>
<evidence type="ECO:0000313" key="1">
    <source>
        <dbReference type="EMBL" id="PWN50535.1"/>
    </source>
</evidence>
<keyword evidence="2" id="KW-1185">Reference proteome</keyword>
<dbReference type="Proteomes" id="UP000245626">
    <property type="component" value="Unassembled WGS sequence"/>
</dbReference>